<dbReference type="InterPro" id="IPR039421">
    <property type="entry name" value="Type_1_exporter"/>
</dbReference>
<reference evidence="1 2" key="1">
    <citation type="journal article" date="2007" name="J. Bacteriol.">
        <title>Genome sequence of Avery's virulent serotype 2 strain D39 of Streptococcus pneumoniae and comparison with that of unencapsulated laboratory strain R6.</title>
        <authorList>
            <person name="Lanie J.A."/>
            <person name="Ng W.L."/>
            <person name="Kazmierczak K.M."/>
            <person name="Andrzejewski T.M."/>
            <person name="Davidsen T.M."/>
            <person name="Wayne K.J."/>
            <person name="Tettelin H."/>
            <person name="Glass J.I."/>
            <person name="Winkler M.E."/>
        </authorList>
    </citation>
    <scope>NUCLEOTIDE SEQUENCE [LARGE SCALE GENOMIC DNA]</scope>
    <source>
        <strain evidence="2">D39 / NCTC 7466</strain>
    </source>
</reference>
<keyword evidence="2" id="KW-1185">Reference proteome</keyword>
<protein>
    <submittedName>
        <fullName evidence="1">Uncharacterized protein</fullName>
    </submittedName>
</protein>
<dbReference type="PANTHER" id="PTHR43394">
    <property type="entry name" value="ATP-DEPENDENT PERMEASE MDL1, MITOCHONDRIAL"/>
    <property type="match status" value="1"/>
</dbReference>
<dbReference type="eggNOG" id="COG1132">
    <property type="taxonomic scope" value="Bacteria"/>
</dbReference>
<dbReference type="Proteomes" id="UP000001452">
    <property type="component" value="Chromosome"/>
</dbReference>
<evidence type="ECO:0000313" key="1">
    <source>
        <dbReference type="EMBL" id="ABJ53693.1"/>
    </source>
</evidence>
<dbReference type="GO" id="GO:0015421">
    <property type="term" value="F:ABC-type oligopeptide transporter activity"/>
    <property type="evidence" value="ECO:0007669"/>
    <property type="project" value="TreeGrafter"/>
</dbReference>
<dbReference type="Gene3D" id="3.40.50.300">
    <property type="entry name" value="P-loop containing nucleotide triphosphate hydrolases"/>
    <property type="match status" value="1"/>
</dbReference>
<dbReference type="KEGG" id="spd:SPD_1354"/>
<gene>
    <name evidence="1" type="ordered locus">SPD_1354</name>
</gene>
<dbReference type="PaxDb" id="373153-SPD_1354"/>
<evidence type="ECO:0000313" key="2">
    <source>
        <dbReference type="Proteomes" id="UP000001452"/>
    </source>
</evidence>
<organism evidence="1 2">
    <name type="scientific">Streptococcus pneumoniae serotype 2 (strain D39 / NCTC 7466)</name>
    <dbReference type="NCBI Taxonomy" id="373153"/>
    <lineage>
        <taxon>Bacteria</taxon>
        <taxon>Bacillati</taxon>
        <taxon>Bacillota</taxon>
        <taxon>Bacilli</taxon>
        <taxon>Lactobacillales</taxon>
        <taxon>Streptococcaceae</taxon>
        <taxon>Streptococcus</taxon>
    </lineage>
</organism>
<accession>A0A0H2ZMJ3</accession>
<name>A0A0H2ZMJ3_STRP2</name>
<dbReference type="AlphaFoldDB" id="A0A0H2ZMJ3"/>
<dbReference type="HOGENOM" id="CLU_000604_61_13_9"/>
<sequence>MIIAHRLSTVKDVDCIFFLEERKITGSGTHKELLENHERYARFVQEQMIE</sequence>
<dbReference type="SUPFAM" id="SSF52540">
    <property type="entry name" value="P-loop containing nucleoside triphosphate hydrolases"/>
    <property type="match status" value="1"/>
</dbReference>
<proteinExistence type="predicted"/>
<dbReference type="PANTHER" id="PTHR43394:SF1">
    <property type="entry name" value="ATP-BINDING CASSETTE SUB-FAMILY B MEMBER 10, MITOCHONDRIAL"/>
    <property type="match status" value="1"/>
</dbReference>
<dbReference type="EMBL" id="CP000410">
    <property type="protein sequence ID" value="ABJ53693.1"/>
    <property type="molecule type" value="Genomic_DNA"/>
</dbReference>
<dbReference type="InterPro" id="IPR027417">
    <property type="entry name" value="P-loop_NTPase"/>
</dbReference>